<feature type="domain" description="Glycosyltransferase subfamily 4-like N-terminal" evidence="4">
    <location>
        <begin position="24"/>
        <end position="176"/>
    </location>
</feature>
<dbReference type="RefSeq" id="WP_245690990.1">
    <property type="nucleotide sequence ID" value="NZ_FNCN01000008.1"/>
</dbReference>
<evidence type="ECO:0000313" key="6">
    <source>
        <dbReference type="Proteomes" id="UP000198923"/>
    </source>
</evidence>
<dbReference type="FunFam" id="3.40.50.2000:FF:000069">
    <property type="entry name" value="Alpha-(1-6)-phosphatidylinositol monomannoside mannosyltransferase"/>
    <property type="match status" value="1"/>
</dbReference>
<dbReference type="GO" id="GO:1901137">
    <property type="term" value="P:carbohydrate derivative biosynthetic process"/>
    <property type="evidence" value="ECO:0007669"/>
    <property type="project" value="UniProtKB-ARBA"/>
</dbReference>
<sequence>MTAVPATSAGRTLIVTNDFPPRAGGIQAFVHGLARTLPPESVTVYAPSWSGGASFDARQDYSVVRHPTSLMLPTPSVARRAADLIQAHQCDTVVFGAAAPLGLIAPDLRAAGARRIVMLTHGHEASWASVPVARGLLRRIGEHADTVTYLGEYTRRRLSAVIRDEALVRLAPGVDTRAFRPGAGGARVRAALGLGDAPVVVCVSRLVPRKGQDTLIRAWPLVRRAVPDAVLLLVGDGPYRRTLERMVAARGLGEAVRFTGPVAWSALPACFDAGDVFAMPCRTRLSGIDVEGLGIVYLEASATGLPVVAGRSGGAPDAVLPGTTGLLVDGTSATEVASALTELLADPAAARRMGERGRAWVERAWGWETVAAAFGDILTSPEGVPPQGKVRREPDTLSRPFLRGAMRFLGGERER</sequence>
<dbReference type="PANTHER" id="PTHR45947:SF3">
    <property type="entry name" value="SULFOQUINOVOSYL TRANSFERASE SQD2"/>
    <property type="match status" value="1"/>
</dbReference>
<dbReference type="AlphaFoldDB" id="A0A1G7XLJ7"/>
<feature type="domain" description="Glycosyl transferase family 1" evidence="3">
    <location>
        <begin position="195"/>
        <end position="360"/>
    </location>
</feature>
<evidence type="ECO:0000256" key="2">
    <source>
        <dbReference type="ARBA" id="ARBA00022679"/>
    </source>
</evidence>
<name>A0A1G7XLJ7_9ACTN</name>
<accession>A0A1G7XLJ7</accession>
<organism evidence="5 6">
    <name type="scientific">Sinosporangium album</name>
    <dbReference type="NCBI Taxonomy" id="504805"/>
    <lineage>
        <taxon>Bacteria</taxon>
        <taxon>Bacillati</taxon>
        <taxon>Actinomycetota</taxon>
        <taxon>Actinomycetes</taxon>
        <taxon>Streptosporangiales</taxon>
        <taxon>Streptosporangiaceae</taxon>
        <taxon>Sinosporangium</taxon>
    </lineage>
</organism>
<dbReference type="InterPro" id="IPR050194">
    <property type="entry name" value="Glycosyltransferase_grp1"/>
</dbReference>
<gene>
    <name evidence="5" type="ORF">SAMN05421505_108243</name>
</gene>
<evidence type="ECO:0000259" key="4">
    <source>
        <dbReference type="Pfam" id="PF13439"/>
    </source>
</evidence>
<dbReference type="EMBL" id="FNCN01000008">
    <property type="protein sequence ID" value="SDG84981.1"/>
    <property type="molecule type" value="Genomic_DNA"/>
</dbReference>
<dbReference type="InterPro" id="IPR028098">
    <property type="entry name" value="Glyco_trans_4-like_N"/>
</dbReference>
<dbReference type="PANTHER" id="PTHR45947">
    <property type="entry name" value="SULFOQUINOVOSYL TRANSFERASE SQD2"/>
    <property type="match status" value="1"/>
</dbReference>
<evidence type="ECO:0000313" key="5">
    <source>
        <dbReference type="EMBL" id="SDG84981.1"/>
    </source>
</evidence>
<proteinExistence type="predicted"/>
<keyword evidence="2 5" id="KW-0808">Transferase</keyword>
<evidence type="ECO:0000259" key="3">
    <source>
        <dbReference type="Pfam" id="PF00534"/>
    </source>
</evidence>
<protein>
    <submittedName>
        <fullName evidence="5">Phosphatidylinositol alpha-1,6-mannosyltransferase</fullName>
    </submittedName>
</protein>
<dbReference type="Pfam" id="PF00534">
    <property type="entry name" value="Glycos_transf_1"/>
    <property type="match status" value="1"/>
</dbReference>
<dbReference type="Proteomes" id="UP000198923">
    <property type="component" value="Unassembled WGS sequence"/>
</dbReference>
<dbReference type="InterPro" id="IPR001296">
    <property type="entry name" value="Glyco_trans_1"/>
</dbReference>
<keyword evidence="1 5" id="KW-0328">Glycosyltransferase</keyword>
<dbReference type="GO" id="GO:0016758">
    <property type="term" value="F:hexosyltransferase activity"/>
    <property type="evidence" value="ECO:0007669"/>
    <property type="project" value="TreeGrafter"/>
</dbReference>
<keyword evidence="6" id="KW-1185">Reference proteome</keyword>
<dbReference type="SUPFAM" id="SSF53756">
    <property type="entry name" value="UDP-Glycosyltransferase/glycogen phosphorylase"/>
    <property type="match status" value="1"/>
</dbReference>
<dbReference type="Gene3D" id="3.40.50.2000">
    <property type="entry name" value="Glycogen Phosphorylase B"/>
    <property type="match status" value="2"/>
</dbReference>
<reference evidence="5 6" key="1">
    <citation type="submission" date="2016-10" db="EMBL/GenBank/DDBJ databases">
        <authorList>
            <person name="de Groot N.N."/>
        </authorList>
    </citation>
    <scope>NUCLEOTIDE SEQUENCE [LARGE SCALE GENOMIC DNA]</scope>
    <source>
        <strain evidence="5 6">CPCC 201354</strain>
    </source>
</reference>
<dbReference type="Pfam" id="PF13439">
    <property type="entry name" value="Glyco_transf_4"/>
    <property type="match status" value="1"/>
</dbReference>
<dbReference type="STRING" id="504805.SAMN05421505_108243"/>
<evidence type="ECO:0000256" key="1">
    <source>
        <dbReference type="ARBA" id="ARBA00022676"/>
    </source>
</evidence>
<dbReference type="CDD" id="cd03801">
    <property type="entry name" value="GT4_PimA-like"/>
    <property type="match status" value="1"/>
</dbReference>